<feature type="transmembrane region" description="Helical" evidence="8">
    <location>
        <begin position="385"/>
        <end position="406"/>
    </location>
</feature>
<sequence>MSRTKFLSCSIILVILAHHANTEKVFTESATTIKKDKEATTKMPLITKLITTMKTSSAAAVTEGNNFRDHTTEGFSFPQNINDLCKLFGISQKNCSCEIFLNDPNNNGIQDFIKQICEPKKVKPEKVLTYKPSLSRPYAIVAVVSASLGVLGNTAVIIVAIRREYNTMSNLLIAELATSDLLSAIIQLLMTIPLFWTNKWLFPGFMCKVMKSSRVLSGLLSVGFILMIACVRYQGLVTNPCCKTKKKKVHFFSIVNILMGICSIVPIILVQDMDPDLQKCWEYWPNGATDSLIYNIYLTVIYFVIPSIVVSVLYTKLAYKLSTAATNSYAFRGNQILFTRRDAENKKGAKLVIVIFVAFNICVLPNRIALIYLDAVDYKVSESAFVILTYLATIPFPLHVALNPIIYSIMDKKWRQEIWAVLTCDTKLIKGRRISSQSSTATAKSSISSTKSYNMNLRFSSVGKDDKGRNTSVDMGNPLVAYEKPVSLSFRDEVFLKQ</sequence>
<dbReference type="PANTHER" id="PTHR45695:SF9">
    <property type="entry name" value="LEUCOKININ RECEPTOR"/>
    <property type="match status" value="1"/>
</dbReference>
<dbReference type="InterPro" id="IPR000276">
    <property type="entry name" value="GPCR_Rhodpsn"/>
</dbReference>
<feature type="transmembrane region" description="Helical" evidence="8">
    <location>
        <begin position="291"/>
        <end position="314"/>
    </location>
</feature>
<keyword evidence="12" id="KW-1185">Reference proteome</keyword>
<dbReference type="Gene3D" id="1.20.1070.10">
    <property type="entry name" value="Rhodopsin 7-helix transmembrane proteins"/>
    <property type="match status" value="1"/>
</dbReference>
<evidence type="ECO:0000256" key="7">
    <source>
        <dbReference type="ARBA" id="ARBA00023224"/>
    </source>
</evidence>
<dbReference type="GO" id="GO:0004930">
    <property type="term" value="F:G protein-coupled receptor activity"/>
    <property type="evidence" value="ECO:0007669"/>
    <property type="project" value="UniProtKB-KW"/>
</dbReference>
<name>A0A7M5X8T5_9CNID</name>
<dbReference type="InterPro" id="IPR017452">
    <property type="entry name" value="GPCR_Rhodpsn_7TM"/>
</dbReference>
<keyword evidence="4" id="KW-0297">G-protein coupled receptor</keyword>
<keyword evidence="7" id="KW-0807">Transducer</keyword>
<evidence type="ECO:0000256" key="5">
    <source>
        <dbReference type="ARBA" id="ARBA00023136"/>
    </source>
</evidence>
<dbReference type="RefSeq" id="XP_066914793.1">
    <property type="nucleotide sequence ID" value="XM_067058692.1"/>
</dbReference>
<dbReference type="OrthoDB" id="10053194at2759"/>
<evidence type="ECO:0000256" key="6">
    <source>
        <dbReference type="ARBA" id="ARBA00023170"/>
    </source>
</evidence>
<reference evidence="11" key="1">
    <citation type="submission" date="2021-01" db="UniProtKB">
        <authorList>
            <consortium name="EnsemblMetazoa"/>
        </authorList>
    </citation>
    <scope>IDENTIFICATION</scope>
</reference>
<feature type="transmembrane region" description="Helical" evidence="8">
    <location>
        <begin position="173"/>
        <end position="196"/>
    </location>
</feature>
<evidence type="ECO:0000256" key="3">
    <source>
        <dbReference type="ARBA" id="ARBA00022989"/>
    </source>
</evidence>
<dbReference type="Pfam" id="PF00001">
    <property type="entry name" value="7tm_1"/>
    <property type="match status" value="1"/>
</dbReference>
<organism evidence="11 12">
    <name type="scientific">Clytia hemisphaerica</name>
    <dbReference type="NCBI Taxonomy" id="252671"/>
    <lineage>
        <taxon>Eukaryota</taxon>
        <taxon>Metazoa</taxon>
        <taxon>Cnidaria</taxon>
        <taxon>Hydrozoa</taxon>
        <taxon>Hydroidolina</taxon>
        <taxon>Leptothecata</taxon>
        <taxon>Obeliida</taxon>
        <taxon>Clytiidae</taxon>
        <taxon>Clytia</taxon>
    </lineage>
</organism>
<dbReference type="PRINTS" id="PR00237">
    <property type="entry name" value="GPCRRHODOPSN"/>
</dbReference>
<evidence type="ECO:0000256" key="4">
    <source>
        <dbReference type="ARBA" id="ARBA00023040"/>
    </source>
</evidence>
<dbReference type="GO" id="GO:0005886">
    <property type="term" value="C:plasma membrane"/>
    <property type="evidence" value="ECO:0007669"/>
    <property type="project" value="TreeGrafter"/>
</dbReference>
<evidence type="ECO:0000313" key="12">
    <source>
        <dbReference type="Proteomes" id="UP000594262"/>
    </source>
</evidence>
<dbReference type="EnsemblMetazoa" id="CLYHEMT019476.1">
    <property type="protein sequence ID" value="CLYHEMP019476.1"/>
    <property type="gene ID" value="CLYHEMG019476"/>
</dbReference>
<dbReference type="PROSITE" id="PS50262">
    <property type="entry name" value="G_PROTEIN_RECEP_F1_2"/>
    <property type="match status" value="1"/>
</dbReference>
<accession>A0A7M5X8T5</accession>
<protein>
    <recommendedName>
        <fullName evidence="10">G-protein coupled receptors family 1 profile domain-containing protein</fullName>
    </recommendedName>
</protein>
<feature type="domain" description="G-protein coupled receptors family 1 profile" evidence="10">
    <location>
        <begin position="152"/>
        <end position="407"/>
    </location>
</feature>
<evidence type="ECO:0000256" key="8">
    <source>
        <dbReference type="SAM" id="Phobius"/>
    </source>
</evidence>
<feature type="chain" id="PRO_5029523412" description="G-protein coupled receptors family 1 profile domain-containing protein" evidence="9">
    <location>
        <begin position="23"/>
        <end position="498"/>
    </location>
</feature>
<dbReference type="Proteomes" id="UP000594262">
    <property type="component" value="Unplaced"/>
</dbReference>
<dbReference type="CDD" id="cd00637">
    <property type="entry name" value="7tm_classA_rhodopsin-like"/>
    <property type="match status" value="1"/>
</dbReference>
<evidence type="ECO:0000256" key="9">
    <source>
        <dbReference type="SAM" id="SignalP"/>
    </source>
</evidence>
<feature type="transmembrane region" description="Helical" evidence="8">
    <location>
        <begin position="351"/>
        <end position="373"/>
    </location>
</feature>
<keyword evidence="3 8" id="KW-1133">Transmembrane helix</keyword>
<feature type="transmembrane region" description="Helical" evidence="8">
    <location>
        <begin position="249"/>
        <end position="271"/>
    </location>
</feature>
<dbReference type="AlphaFoldDB" id="A0A7M5X8T5"/>
<keyword evidence="9" id="KW-0732">Signal</keyword>
<evidence type="ECO:0000259" key="10">
    <source>
        <dbReference type="PROSITE" id="PS50262"/>
    </source>
</evidence>
<comment type="subcellular location">
    <subcellularLocation>
        <location evidence="1">Membrane</location>
        <topology evidence="1">Multi-pass membrane protein</topology>
    </subcellularLocation>
</comment>
<feature type="transmembrane region" description="Helical" evidence="8">
    <location>
        <begin position="216"/>
        <end position="237"/>
    </location>
</feature>
<evidence type="ECO:0000256" key="2">
    <source>
        <dbReference type="ARBA" id="ARBA00022692"/>
    </source>
</evidence>
<keyword evidence="6" id="KW-0675">Receptor</keyword>
<dbReference type="SUPFAM" id="SSF81321">
    <property type="entry name" value="Family A G protein-coupled receptor-like"/>
    <property type="match status" value="1"/>
</dbReference>
<keyword evidence="5 8" id="KW-0472">Membrane</keyword>
<keyword evidence="2 8" id="KW-0812">Transmembrane</keyword>
<evidence type="ECO:0000256" key="1">
    <source>
        <dbReference type="ARBA" id="ARBA00004141"/>
    </source>
</evidence>
<feature type="transmembrane region" description="Helical" evidence="8">
    <location>
        <begin position="138"/>
        <end position="161"/>
    </location>
</feature>
<evidence type="ECO:0000313" key="11">
    <source>
        <dbReference type="EnsemblMetazoa" id="CLYHEMP019476.1"/>
    </source>
</evidence>
<proteinExistence type="predicted"/>
<dbReference type="PANTHER" id="PTHR45695">
    <property type="entry name" value="LEUCOKININ RECEPTOR-RELATED"/>
    <property type="match status" value="1"/>
</dbReference>
<dbReference type="GeneID" id="136801994"/>
<feature type="signal peptide" evidence="9">
    <location>
        <begin position="1"/>
        <end position="22"/>
    </location>
</feature>